<dbReference type="RefSeq" id="WP_188937275.1">
    <property type="nucleotide sequence ID" value="NZ_BMJC01000006.1"/>
</dbReference>
<keyword evidence="8" id="KW-0902">Two-component regulatory system</keyword>
<feature type="transmembrane region" description="Helical" evidence="10">
    <location>
        <begin position="208"/>
        <end position="225"/>
    </location>
</feature>
<dbReference type="InterPro" id="IPR036890">
    <property type="entry name" value="HATPase_C_sf"/>
</dbReference>
<evidence type="ECO:0000256" key="9">
    <source>
        <dbReference type="SAM" id="Coils"/>
    </source>
</evidence>
<dbReference type="InterPro" id="IPR005467">
    <property type="entry name" value="His_kinase_dom"/>
</dbReference>
<dbReference type="SUPFAM" id="SSF55874">
    <property type="entry name" value="ATPase domain of HSP90 chaperone/DNA topoisomerase II/histidine kinase"/>
    <property type="match status" value="1"/>
</dbReference>
<evidence type="ECO:0000256" key="6">
    <source>
        <dbReference type="ARBA" id="ARBA00022777"/>
    </source>
</evidence>
<dbReference type="EMBL" id="BMJC01000006">
    <property type="protein sequence ID" value="GGB21544.1"/>
    <property type="molecule type" value="Genomic_DNA"/>
</dbReference>
<dbReference type="Proteomes" id="UP000607559">
    <property type="component" value="Unassembled WGS sequence"/>
</dbReference>
<feature type="transmembrane region" description="Helical" evidence="10">
    <location>
        <begin position="179"/>
        <end position="196"/>
    </location>
</feature>
<evidence type="ECO:0000256" key="8">
    <source>
        <dbReference type="ARBA" id="ARBA00023012"/>
    </source>
</evidence>
<evidence type="ECO:0000256" key="7">
    <source>
        <dbReference type="ARBA" id="ARBA00022840"/>
    </source>
</evidence>
<evidence type="ECO:0000256" key="1">
    <source>
        <dbReference type="ARBA" id="ARBA00000085"/>
    </source>
</evidence>
<keyword evidence="6" id="KW-0418">Kinase</keyword>
<keyword evidence="7" id="KW-0067">ATP-binding</keyword>
<feature type="transmembrane region" description="Helical" evidence="10">
    <location>
        <begin position="370"/>
        <end position="390"/>
    </location>
</feature>
<evidence type="ECO:0000256" key="10">
    <source>
        <dbReference type="SAM" id="Phobius"/>
    </source>
</evidence>
<evidence type="ECO:0000313" key="13">
    <source>
        <dbReference type="Proteomes" id="UP000607559"/>
    </source>
</evidence>
<reference evidence="12" key="2">
    <citation type="submission" date="2020-09" db="EMBL/GenBank/DDBJ databases">
        <authorList>
            <person name="Sun Q."/>
            <person name="Zhou Y."/>
        </authorList>
    </citation>
    <scope>NUCLEOTIDE SEQUENCE</scope>
    <source>
        <strain evidence="12">CGMCC 1.15448</strain>
    </source>
</reference>
<dbReference type="PANTHER" id="PTHR24421:SF10">
    <property type="entry name" value="NITRATE_NITRITE SENSOR PROTEIN NARQ"/>
    <property type="match status" value="1"/>
</dbReference>
<dbReference type="Pfam" id="PF07695">
    <property type="entry name" value="7TMR-DISM_7TM"/>
    <property type="match status" value="1"/>
</dbReference>
<dbReference type="EC" id="2.7.13.3" evidence="2"/>
<dbReference type="CDD" id="cd22249">
    <property type="entry name" value="UDM1_RNF168_RNF169-like"/>
    <property type="match status" value="1"/>
</dbReference>
<dbReference type="CDD" id="cd16917">
    <property type="entry name" value="HATPase_UhpB-NarQ-NarX-like"/>
    <property type="match status" value="1"/>
</dbReference>
<evidence type="ECO:0000259" key="11">
    <source>
        <dbReference type="PROSITE" id="PS50109"/>
    </source>
</evidence>
<dbReference type="InterPro" id="IPR003594">
    <property type="entry name" value="HATPase_dom"/>
</dbReference>
<dbReference type="PANTHER" id="PTHR24421">
    <property type="entry name" value="NITRATE/NITRITE SENSOR PROTEIN NARX-RELATED"/>
    <property type="match status" value="1"/>
</dbReference>
<dbReference type="InterPro" id="IPR050482">
    <property type="entry name" value="Sensor_HK_TwoCompSys"/>
</dbReference>
<proteinExistence type="predicted"/>
<dbReference type="InterPro" id="IPR011712">
    <property type="entry name" value="Sig_transdc_His_kin_sub3_dim/P"/>
</dbReference>
<protein>
    <recommendedName>
        <fullName evidence="2">histidine kinase</fullName>
        <ecNumber evidence="2">2.7.13.3</ecNumber>
    </recommendedName>
</protein>
<accession>A0A8J2XTZ7</accession>
<comment type="catalytic activity">
    <reaction evidence="1">
        <text>ATP + protein L-histidine = ADP + protein N-phospho-L-histidine.</text>
        <dbReference type="EC" id="2.7.13.3"/>
    </reaction>
</comment>
<dbReference type="GO" id="GO:0016020">
    <property type="term" value="C:membrane"/>
    <property type="evidence" value="ECO:0007669"/>
    <property type="project" value="InterPro"/>
</dbReference>
<gene>
    <name evidence="12" type="ORF">GCM10011511_51710</name>
</gene>
<dbReference type="Pfam" id="PF02518">
    <property type="entry name" value="HATPase_c"/>
    <property type="match status" value="1"/>
</dbReference>
<keyword evidence="10" id="KW-0812">Transmembrane</keyword>
<keyword evidence="10" id="KW-0472">Membrane</keyword>
<dbReference type="GO" id="GO:0046983">
    <property type="term" value="F:protein dimerization activity"/>
    <property type="evidence" value="ECO:0007669"/>
    <property type="project" value="InterPro"/>
</dbReference>
<keyword evidence="5" id="KW-0547">Nucleotide-binding</keyword>
<feature type="transmembrane region" description="Helical" evidence="10">
    <location>
        <begin position="245"/>
        <end position="262"/>
    </location>
</feature>
<evidence type="ECO:0000256" key="5">
    <source>
        <dbReference type="ARBA" id="ARBA00022741"/>
    </source>
</evidence>
<sequence>MRLENQAQTSQLTPAADLTRAGLLNDISPNTWYYFSDNKNIAIQQLPSLPYKQDTRKYIHFMAPALINKKTILRFFLTNRSDVQQSVFFCPGWLVDTIELYRLTPGGSHVEALPRELPNDADSLGYRKITLAPHDSATFFAALSYIKAPSNSINPTLTRDTLITEGIVLQHRNKTSIDVITNLFAGLMLMMIFYAFSEYIQSKKPEFLYYIGYSICIGVLLFLKATLHNVTTSFNFFFEGFLDNIIFSAGYICYIIFHRKFLETSKHYKALDRYLLWGSAGIAILTCLYTLAFYFSPDFRLANNLETYTKLLLLATSTIFIIKGLGYHNRLMNYIVMGNISLCLLSIISLVMISMNIKIVSGVSVLNASLFHYEVGITVETLFFLFALSYKNKMEIIVSIQKEEKLKLETERKEMEKQVAVLAAKQDERNRISVDMHDELGSGVTAIRLMSEIVKSKMKDQTLPEIEKISNSANELINKMNTIIWTMTSSNDSVENLIAYIRSYAVEFFENTAIDCYFTMPASIPPREITGEKRRNIFLSVKEALNNVLKHSQSSVVKINISVNDRLVIEIQDDGVGINMEKLRKFGNGLNNMKKRMASIDGGFNIENKEGTRTTFYLTL</sequence>
<dbReference type="Pfam" id="PF07730">
    <property type="entry name" value="HisKA_3"/>
    <property type="match status" value="1"/>
</dbReference>
<reference evidence="12" key="1">
    <citation type="journal article" date="2014" name="Int. J. Syst. Evol. Microbiol.">
        <title>Complete genome sequence of Corynebacterium casei LMG S-19264T (=DSM 44701T), isolated from a smear-ripened cheese.</title>
        <authorList>
            <consortium name="US DOE Joint Genome Institute (JGI-PGF)"/>
            <person name="Walter F."/>
            <person name="Albersmeier A."/>
            <person name="Kalinowski J."/>
            <person name="Ruckert C."/>
        </authorList>
    </citation>
    <scope>NUCLEOTIDE SEQUENCE</scope>
    <source>
        <strain evidence="12">CGMCC 1.15448</strain>
    </source>
</reference>
<evidence type="ECO:0000256" key="4">
    <source>
        <dbReference type="ARBA" id="ARBA00022679"/>
    </source>
</evidence>
<keyword evidence="4" id="KW-0808">Transferase</keyword>
<keyword evidence="10" id="KW-1133">Transmembrane helix</keyword>
<evidence type="ECO:0000256" key="2">
    <source>
        <dbReference type="ARBA" id="ARBA00012438"/>
    </source>
</evidence>
<dbReference type="PROSITE" id="PS50109">
    <property type="entry name" value="HIS_KIN"/>
    <property type="match status" value="1"/>
</dbReference>
<keyword evidence="9" id="KW-0175">Coiled coil</keyword>
<organism evidence="12 13">
    <name type="scientific">Puia dinghuensis</name>
    <dbReference type="NCBI Taxonomy" id="1792502"/>
    <lineage>
        <taxon>Bacteria</taxon>
        <taxon>Pseudomonadati</taxon>
        <taxon>Bacteroidota</taxon>
        <taxon>Chitinophagia</taxon>
        <taxon>Chitinophagales</taxon>
        <taxon>Chitinophagaceae</taxon>
        <taxon>Puia</taxon>
    </lineage>
</organism>
<dbReference type="AlphaFoldDB" id="A0A8J2XTZ7"/>
<feature type="coiled-coil region" evidence="9">
    <location>
        <begin position="398"/>
        <end position="428"/>
    </location>
</feature>
<comment type="caution">
    <text evidence="12">The sequence shown here is derived from an EMBL/GenBank/DDBJ whole genome shotgun (WGS) entry which is preliminary data.</text>
</comment>
<feature type="transmembrane region" description="Helical" evidence="10">
    <location>
        <begin position="274"/>
        <end position="295"/>
    </location>
</feature>
<evidence type="ECO:0000256" key="3">
    <source>
        <dbReference type="ARBA" id="ARBA00022553"/>
    </source>
</evidence>
<dbReference type="InterPro" id="IPR011623">
    <property type="entry name" value="7TMR_DISM_rcpt_extracell_dom1"/>
</dbReference>
<dbReference type="Gene3D" id="1.20.5.1930">
    <property type="match status" value="1"/>
</dbReference>
<dbReference type="Gene3D" id="3.30.565.10">
    <property type="entry name" value="Histidine kinase-like ATPase, C-terminal domain"/>
    <property type="match status" value="1"/>
</dbReference>
<name>A0A8J2XTZ7_9BACT</name>
<dbReference type="GO" id="GO:0005524">
    <property type="term" value="F:ATP binding"/>
    <property type="evidence" value="ECO:0007669"/>
    <property type="project" value="UniProtKB-KW"/>
</dbReference>
<feature type="transmembrane region" description="Helical" evidence="10">
    <location>
        <begin position="334"/>
        <end position="355"/>
    </location>
</feature>
<dbReference type="GO" id="GO:0000155">
    <property type="term" value="F:phosphorelay sensor kinase activity"/>
    <property type="evidence" value="ECO:0007669"/>
    <property type="project" value="InterPro"/>
</dbReference>
<keyword evidence="13" id="KW-1185">Reference proteome</keyword>
<evidence type="ECO:0000313" key="12">
    <source>
        <dbReference type="EMBL" id="GGB21544.1"/>
    </source>
</evidence>
<keyword evidence="3" id="KW-0597">Phosphoprotein</keyword>
<feature type="domain" description="Histidine kinase" evidence="11">
    <location>
        <begin position="435"/>
        <end position="620"/>
    </location>
</feature>